<name>A0A9D4CXK6_DREPO</name>
<keyword evidence="3" id="KW-1185">Reference proteome</keyword>
<gene>
    <name evidence="2" type="ORF">DPMN_040378</name>
</gene>
<sequence length="63" mass="7085">MSRKAENQKGRIPNRPYQKFGGGRCLQQASSPFLIRVLDVEPVGKNRHRHRLLNSGGCGILEI</sequence>
<dbReference type="Proteomes" id="UP000828390">
    <property type="component" value="Unassembled WGS sequence"/>
</dbReference>
<organism evidence="2 3">
    <name type="scientific">Dreissena polymorpha</name>
    <name type="common">Zebra mussel</name>
    <name type="synonym">Mytilus polymorpha</name>
    <dbReference type="NCBI Taxonomy" id="45954"/>
    <lineage>
        <taxon>Eukaryota</taxon>
        <taxon>Metazoa</taxon>
        <taxon>Spiralia</taxon>
        <taxon>Lophotrochozoa</taxon>
        <taxon>Mollusca</taxon>
        <taxon>Bivalvia</taxon>
        <taxon>Autobranchia</taxon>
        <taxon>Heteroconchia</taxon>
        <taxon>Euheterodonta</taxon>
        <taxon>Imparidentia</taxon>
        <taxon>Neoheterodontei</taxon>
        <taxon>Myida</taxon>
        <taxon>Dreissenoidea</taxon>
        <taxon>Dreissenidae</taxon>
        <taxon>Dreissena</taxon>
    </lineage>
</organism>
<comment type="caution">
    <text evidence="2">The sequence shown here is derived from an EMBL/GenBank/DDBJ whole genome shotgun (WGS) entry which is preliminary data.</text>
</comment>
<dbReference type="EMBL" id="JAIWYP010000011">
    <property type="protein sequence ID" value="KAH3733939.1"/>
    <property type="molecule type" value="Genomic_DNA"/>
</dbReference>
<reference evidence="2" key="1">
    <citation type="journal article" date="2019" name="bioRxiv">
        <title>The Genome of the Zebra Mussel, Dreissena polymorpha: A Resource for Invasive Species Research.</title>
        <authorList>
            <person name="McCartney M.A."/>
            <person name="Auch B."/>
            <person name="Kono T."/>
            <person name="Mallez S."/>
            <person name="Zhang Y."/>
            <person name="Obille A."/>
            <person name="Becker A."/>
            <person name="Abrahante J.E."/>
            <person name="Garbe J."/>
            <person name="Badalamenti J.P."/>
            <person name="Herman A."/>
            <person name="Mangelson H."/>
            <person name="Liachko I."/>
            <person name="Sullivan S."/>
            <person name="Sone E.D."/>
            <person name="Koren S."/>
            <person name="Silverstein K.A.T."/>
            <person name="Beckman K.B."/>
            <person name="Gohl D.M."/>
        </authorList>
    </citation>
    <scope>NUCLEOTIDE SEQUENCE</scope>
    <source>
        <strain evidence="2">Duluth1</strain>
        <tissue evidence="2">Whole animal</tissue>
    </source>
</reference>
<dbReference type="AlphaFoldDB" id="A0A9D4CXK6"/>
<accession>A0A9D4CXK6</accession>
<reference evidence="2" key="2">
    <citation type="submission" date="2020-11" db="EMBL/GenBank/DDBJ databases">
        <authorList>
            <person name="McCartney M.A."/>
            <person name="Auch B."/>
            <person name="Kono T."/>
            <person name="Mallez S."/>
            <person name="Becker A."/>
            <person name="Gohl D.M."/>
            <person name="Silverstein K.A.T."/>
            <person name="Koren S."/>
            <person name="Bechman K.B."/>
            <person name="Herman A."/>
            <person name="Abrahante J.E."/>
            <person name="Garbe J."/>
        </authorList>
    </citation>
    <scope>NUCLEOTIDE SEQUENCE</scope>
    <source>
        <strain evidence="2">Duluth1</strain>
        <tissue evidence="2">Whole animal</tissue>
    </source>
</reference>
<proteinExistence type="predicted"/>
<evidence type="ECO:0000256" key="1">
    <source>
        <dbReference type="SAM" id="MobiDB-lite"/>
    </source>
</evidence>
<protein>
    <submittedName>
        <fullName evidence="2">Uncharacterized protein</fullName>
    </submittedName>
</protein>
<evidence type="ECO:0000313" key="3">
    <source>
        <dbReference type="Proteomes" id="UP000828390"/>
    </source>
</evidence>
<evidence type="ECO:0000313" key="2">
    <source>
        <dbReference type="EMBL" id="KAH3733939.1"/>
    </source>
</evidence>
<feature type="region of interest" description="Disordered" evidence="1">
    <location>
        <begin position="1"/>
        <end position="21"/>
    </location>
</feature>